<gene>
    <name evidence="3" type="ORF">KXQ929_LOCUS42612</name>
</gene>
<keyword evidence="2" id="KW-0812">Transmembrane</keyword>
<evidence type="ECO:0000256" key="1">
    <source>
        <dbReference type="SAM" id="MobiDB-lite"/>
    </source>
</evidence>
<protein>
    <submittedName>
        <fullName evidence="3">Uncharacterized protein</fullName>
    </submittedName>
</protein>
<evidence type="ECO:0000313" key="4">
    <source>
        <dbReference type="Proteomes" id="UP000663868"/>
    </source>
</evidence>
<dbReference type="Proteomes" id="UP000663868">
    <property type="component" value="Unassembled WGS sequence"/>
</dbReference>
<evidence type="ECO:0000313" key="3">
    <source>
        <dbReference type="EMBL" id="CAF4247338.1"/>
    </source>
</evidence>
<reference evidence="3" key="1">
    <citation type="submission" date="2021-02" db="EMBL/GenBank/DDBJ databases">
        <authorList>
            <person name="Nowell W R."/>
        </authorList>
    </citation>
    <scope>NUCLEOTIDE SEQUENCE</scope>
</reference>
<dbReference type="EMBL" id="CAJOBB010010585">
    <property type="protein sequence ID" value="CAF4247338.1"/>
    <property type="molecule type" value="Genomic_DNA"/>
</dbReference>
<dbReference type="AlphaFoldDB" id="A0A820EK96"/>
<name>A0A820EK96_9BILA</name>
<organism evidence="3 4">
    <name type="scientific">Adineta steineri</name>
    <dbReference type="NCBI Taxonomy" id="433720"/>
    <lineage>
        <taxon>Eukaryota</taxon>
        <taxon>Metazoa</taxon>
        <taxon>Spiralia</taxon>
        <taxon>Gnathifera</taxon>
        <taxon>Rotifera</taxon>
        <taxon>Eurotatoria</taxon>
        <taxon>Bdelloidea</taxon>
        <taxon>Adinetida</taxon>
        <taxon>Adinetidae</taxon>
        <taxon>Adineta</taxon>
    </lineage>
</organism>
<comment type="caution">
    <text evidence="3">The sequence shown here is derived from an EMBL/GenBank/DDBJ whole genome shotgun (WGS) entry which is preliminary data.</text>
</comment>
<feature type="non-terminal residue" evidence="3">
    <location>
        <position position="1"/>
    </location>
</feature>
<accession>A0A820EK96</accession>
<keyword evidence="2" id="KW-0472">Membrane</keyword>
<feature type="transmembrane region" description="Helical" evidence="2">
    <location>
        <begin position="309"/>
        <end position="327"/>
    </location>
</feature>
<keyword evidence="2" id="KW-1133">Transmembrane helix</keyword>
<feature type="region of interest" description="Disordered" evidence="1">
    <location>
        <begin position="135"/>
        <end position="156"/>
    </location>
</feature>
<evidence type="ECO:0000256" key="2">
    <source>
        <dbReference type="SAM" id="Phobius"/>
    </source>
</evidence>
<sequence length="345" mass="39928">DPILIINKPGLQKAENLHRQVIQKLGAKSYTLDLLKYFGYRDNGRGNYVYQPISSSDEVTARENAANEFKRFYDDLKKARDNTLDGFEDYINYMCRIPLPSHNRDDDGNDDSDDNYYVKRTRTYEPQQLSQSWTSFRISSPPPTMPNSTKVKEGNDKTSEAIKSFKKSIVTRHGGLPAHSFIRRKLLLLLFKQIYPESIEIGSDDYIDSDIDRRIGTLKQSDRNQDICPSDDVYYECLIRANFDEARALEMLRSNRPNLKPPPEPVISREPTTTTIESSLDHIEEHWMSINENIDENGAAQMLLHEGDARINSFMIIIFFLYCYLGMEKCYTSCNRYYPTSTTTQ</sequence>
<proteinExistence type="predicted"/>